<dbReference type="AlphaFoldDB" id="A0A211YLR2"/>
<dbReference type="GO" id="GO:0005737">
    <property type="term" value="C:cytoplasm"/>
    <property type="evidence" value="ECO:0007669"/>
    <property type="project" value="UniProtKB-SubCell"/>
</dbReference>
<comment type="subcellular location">
    <subcellularLocation>
        <location evidence="2">Cytoplasm</location>
    </subcellularLocation>
</comment>
<evidence type="ECO:0000256" key="8">
    <source>
        <dbReference type="ARBA" id="ARBA00023235"/>
    </source>
</evidence>
<dbReference type="Gene3D" id="3.10.50.40">
    <property type="match status" value="1"/>
</dbReference>
<evidence type="ECO:0000256" key="5">
    <source>
        <dbReference type="ARBA" id="ARBA00022490"/>
    </source>
</evidence>
<feature type="domain" description="PPIase FKBP-type" evidence="11">
    <location>
        <begin position="10"/>
        <end position="104"/>
    </location>
</feature>
<keyword evidence="13" id="KW-1185">Reference proteome</keyword>
<keyword evidence="8 9" id="KW-0413">Isomerase</keyword>
<dbReference type="Proteomes" id="UP000196694">
    <property type="component" value="Unassembled WGS sequence"/>
</dbReference>
<evidence type="ECO:0000256" key="4">
    <source>
        <dbReference type="ARBA" id="ARBA00013194"/>
    </source>
</evidence>
<evidence type="ECO:0000256" key="9">
    <source>
        <dbReference type="PROSITE-ProRule" id="PRU00277"/>
    </source>
</evidence>
<dbReference type="InterPro" id="IPR001179">
    <property type="entry name" value="PPIase_FKBP_dom"/>
</dbReference>
<dbReference type="PANTHER" id="PTHR47861:SF3">
    <property type="entry name" value="FKBP-TYPE PEPTIDYL-PROLYL CIS-TRANS ISOMERASE SLYD"/>
    <property type="match status" value="1"/>
</dbReference>
<evidence type="ECO:0000256" key="1">
    <source>
        <dbReference type="ARBA" id="ARBA00000971"/>
    </source>
</evidence>
<evidence type="ECO:0000313" key="13">
    <source>
        <dbReference type="Proteomes" id="UP000196694"/>
    </source>
</evidence>
<feature type="compositionally biased region" description="Basic and acidic residues" evidence="10">
    <location>
        <begin position="235"/>
        <end position="251"/>
    </location>
</feature>
<protein>
    <recommendedName>
        <fullName evidence="4 9">peptidylprolyl isomerase</fullName>
        <ecNumber evidence="4 9">5.2.1.8</ecNumber>
    </recommendedName>
</protein>
<evidence type="ECO:0000256" key="3">
    <source>
        <dbReference type="ARBA" id="ARBA00006577"/>
    </source>
</evidence>
<evidence type="ECO:0000259" key="11">
    <source>
        <dbReference type="PROSITE" id="PS50059"/>
    </source>
</evidence>
<dbReference type="GO" id="GO:0003755">
    <property type="term" value="F:peptidyl-prolyl cis-trans isomerase activity"/>
    <property type="evidence" value="ECO:0007669"/>
    <property type="project" value="UniProtKB-KW"/>
</dbReference>
<dbReference type="PROSITE" id="PS50059">
    <property type="entry name" value="FKBP_PPIASE"/>
    <property type="match status" value="1"/>
</dbReference>
<comment type="catalytic activity">
    <reaction evidence="1 9">
        <text>[protein]-peptidylproline (omega=180) = [protein]-peptidylproline (omega=0)</text>
        <dbReference type="Rhea" id="RHEA:16237"/>
        <dbReference type="Rhea" id="RHEA-COMP:10747"/>
        <dbReference type="Rhea" id="RHEA-COMP:10748"/>
        <dbReference type="ChEBI" id="CHEBI:83833"/>
        <dbReference type="ChEBI" id="CHEBI:83834"/>
        <dbReference type="EC" id="5.2.1.8"/>
    </reaction>
</comment>
<comment type="similarity">
    <text evidence="3">Belongs to the FKBP-type PPIase family.</text>
</comment>
<sequence length="271" mass="30509">MKAAMPLEEGAFALVEYTLRVKDTGEVVDTTSEEEARKAGIYDPKDRYGPRLVIIGEGRLLPGLEKAIIEMNEGEEKEVEIPPEDAFGKRDPQKIKIIPKNQFIKSGVVPEPGKIVEINNQLAVIRSVTGGRVVVDFNHPLAGKTMVAKVKLVKILQTPEEKIMHLILRRTPASITPEDVKVQYDSATGTVRVEFSEKVFGIQDFQVVKRIVILEAYRYMKDEIKAIEFIERMKFPEPEEKKGEQEEKEQTTQEQESGATEKETAETAQGQ</sequence>
<evidence type="ECO:0000256" key="2">
    <source>
        <dbReference type="ARBA" id="ARBA00004496"/>
    </source>
</evidence>
<dbReference type="InterPro" id="IPR046357">
    <property type="entry name" value="PPIase_dom_sf"/>
</dbReference>
<name>A0A211YLR2_9CREN</name>
<dbReference type="Gene3D" id="3.30.70.2210">
    <property type="match status" value="1"/>
</dbReference>
<dbReference type="InterPro" id="IPR048261">
    <property type="entry name" value="SlpA/SlyD-like_ins_sf"/>
</dbReference>
<keyword evidence="7" id="KW-0143">Chaperone</keyword>
<dbReference type="EC" id="5.2.1.8" evidence="4 9"/>
<dbReference type="GO" id="GO:0042026">
    <property type="term" value="P:protein refolding"/>
    <property type="evidence" value="ECO:0007669"/>
    <property type="project" value="UniProtKB-ARBA"/>
</dbReference>
<gene>
    <name evidence="12" type="ORF">Pdsh_08945</name>
</gene>
<keyword evidence="6 9" id="KW-0697">Rotamase</keyword>
<evidence type="ECO:0000256" key="7">
    <source>
        <dbReference type="ARBA" id="ARBA00023186"/>
    </source>
</evidence>
<evidence type="ECO:0000256" key="10">
    <source>
        <dbReference type="SAM" id="MobiDB-lite"/>
    </source>
</evidence>
<evidence type="ECO:0000313" key="12">
    <source>
        <dbReference type="EMBL" id="OWJ53992.1"/>
    </source>
</evidence>
<dbReference type="InterPro" id="IPR054016">
    <property type="entry name" value="FKBP26_IF"/>
</dbReference>
<proteinExistence type="inferred from homology"/>
<dbReference type="PANTHER" id="PTHR47861">
    <property type="entry name" value="FKBP-TYPE PEPTIDYL-PROLYL CIS-TRANS ISOMERASE SLYD"/>
    <property type="match status" value="1"/>
</dbReference>
<dbReference type="Pfam" id="PF22199">
    <property type="entry name" value="FKBP26_IF"/>
    <property type="match status" value="1"/>
</dbReference>
<feature type="region of interest" description="Disordered" evidence="10">
    <location>
        <begin position="235"/>
        <end position="271"/>
    </location>
</feature>
<evidence type="ECO:0000256" key="6">
    <source>
        <dbReference type="ARBA" id="ARBA00023110"/>
    </source>
</evidence>
<accession>A0A211YLR2</accession>
<organism evidence="12 13">
    <name type="scientific">Pyrodictium delaneyi</name>
    <dbReference type="NCBI Taxonomy" id="1273541"/>
    <lineage>
        <taxon>Archaea</taxon>
        <taxon>Thermoproteota</taxon>
        <taxon>Thermoprotei</taxon>
        <taxon>Desulfurococcales</taxon>
        <taxon>Pyrodictiaceae</taxon>
        <taxon>Pyrodictium</taxon>
    </lineage>
</organism>
<dbReference type="SUPFAM" id="SSF54534">
    <property type="entry name" value="FKBP-like"/>
    <property type="match status" value="1"/>
</dbReference>
<dbReference type="Gene3D" id="2.40.10.330">
    <property type="match status" value="1"/>
</dbReference>
<keyword evidence="5" id="KW-0963">Cytoplasm</keyword>
<comment type="caution">
    <text evidence="12">The sequence shown here is derived from an EMBL/GenBank/DDBJ whole genome shotgun (WGS) entry which is preliminary data.</text>
</comment>
<reference evidence="12 13" key="1">
    <citation type="submission" date="2017-05" db="EMBL/GenBank/DDBJ databases">
        <title>The draft genome of the hyperthermophilic archaeon 'Pyrodictium delaneyi strain Hulk', an iron and nitrate reducer, reveals the capacity for sulfate reduction.</title>
        <authorList>
            <person name="Demey L.M."/>
            <person name="Miller C."/>
            <person name="Manzella M."/>
            <person name="Reguera G."/>
            <person name="Kashefi K."/>
        </authorList>
    </citation>
    <scope>NUCLEOTIDE SEQUENCE [LARGE SCALE GENOMIC DNA]</scope>
    <source>
        <strain evidence="12 13">Hulk</strain>
    </source>
</reference>
<dbReference type="EMBL" id="NCQP01000007">
    <property type="protein sequence ID" value="OWJ53992.1"/>
    <property type="molecule type" value="Genomic_DNA"/>
</dbReference>